<protein>
    <submittedName>
        <fullName evidence="2">Uncharacterized mitochondrial protein AtMg00810-like</fullName>
    </submittedName>
</protein>
<dbReference type="RefSeq" id="XP_016437443.1">
    <property type="nucleotide sequence ID" value="XM_016581957.1"/>
</dbReference>
<dbReference type="KEGG" id="nta:107763471"/>
<dbReference type="PaxDb" id="4097-A0A1S3XCG9"/>
<dbReference type="AlphaFoldDB" id="A0A1S3XCG9"/>
<dbReference type="PANTHER" id="PTHR11439">
    <property type="entry name" value="GAG-POL-RELATED RETROTRANSPOSON"/>
    <property type="match status" value="1"/>
</dbReference>
<dbReference type="InterPro" id="IPR043502">
    <property type="entry name" value="DNA/RNA_pol_sf"/>
</dbReference>
<dbReference type="STRING" id="4097.A0A1S3XCG9"/>
<evidence type="ECO:0000313" key="2">
    <source>
        <dbReference type="RefSeq" id="XP_016437443.1"/>
    </source>
</evidence>
<evidence type="ECO:0000259" key="1">
    <source>
        <dbReference type="Pfam" id="PF07727"/>
    </source>
</evidence>
<reference evidence="2" key="1">
    <citation type="submission" date="2025-08" db="UniProtKB">
        <authorList>
            <consortium name="RefSeq"/>
        </authorList>
    </citation>
    <scope>IDENTIFICATION</scope>
</reference>
<organism evidence="2">
    <name type="scientific">Nicotiana tabacum</name>
    <name type="common">Common tobacco</name>
    <dbReference type="NCBI Taxonomy" id="4097"/>
    <lineage>
        <taxon>Eukaryota</taxon>
        <taxon>Viridiplantae</taxon>
        <taxon>Streptophyta</taxon>
        <taxon>Embryophyta</taxon>
        <taxon>Tracheophyta</taxon>
        <taxon>Spermatophyta</taxon>
        <taxon>Magnoliopsida</taxon>
        <taxon>eudicotyledons</taxon>
        <taxon>Gunneridae</taxon>
        <taxon>Pentapetalae</taxon>
        <taxon>asterids</taxon>
        <taxon>lamiids</taxon>
        <taxon>Solanales</taxon>
        <taxon>Solanaceae</taxon>
        <taxon>Nicotianoideae</taxon>
        <taxon>Nicotianeae</taxon>
        <taxon>Nicotiana</taxon>
    </lineage>
</organism>
<proteinExistence type="predicted"/>
<sequence>MFTNGSGDKLVILVVYVDDIIITGTDLCEIAAVKAFVHDQFKIKDIGTLNYFLDIKVLYSKNGVLLHQKKFIHNLLSEFHSSDCSSVVSPLEMHEKLKADYDDPLPNPETYKCLVGKLNFLTHTRPDICFAVQHLSQFMQKPCIPHMQAALRLLRYLEGTPNFGVFYNNSSDLSLSVYCDNNWGTCPDSWKSVGGFCILLGDSLVGWKSKKQSVVSLSSAEAEYRSISKVTAEITWICRLLFDFGMFLSSPVRLFCDNQATIHIAKNFVYH</sequence>
<dbReference type="Pfam" id="PF07727">
    <property type="entry name" value="RVT_2"/>
    <property type="match status" value="1"/>
</dbReference>
<dbReference type="OrthoDB" id="849654at2759"/>
<dbReference type="CDD" id="cd09272">
    <property type="entry name" value="RNase_HI_RT_Ty1"/>
    <property type="match status" value="1"/>
</dbReference>
<accession>A0A1S3XCG9</accession>
<gene>
    <name evidence="2" type="primary">LOC107763471</name>
</gene>
<dbReference type="InterPro" id="IPR013103">
    <property type="entry name" value="RVT_2"/>
</dbReference>
<name>A0A1S3XCG9_TOBAC</name>
<dbReference type="PANTHER" id="PTHR11439:SF498">
    <property type="entry name" value="DNAK FAMILY PROTEIN"/>
    <property type="match status" value="1"/>
</dbReference>
<dbReference type="SUPFAM" id="SSF56672">
    <property type="entry name" value="DNA/RNA polymerases"/>
    <property type="match status" value="1"/>
</dbReference>
<feature type="domain" description="Reverse transcriptase Ty1/copia-type" evidence="1">
    <location>
        <begin position="1"/>
        <end position="92"/>
    </location>
</feature>